<gene>
    <name evidence="1" type="ORF">SNE40_022023</name>
</gene>
<comment type="caution">
    <text evidence="1">The sequence shown here is derived from an EMBL/GenBank/DDBJ whole genome shotgun (WGS) entry which is preliminary data.</text>
</comment>
<dbReference type="Proteomes" id="UP001347796">
    <property type="component" value="Unassembled WGS sequence"/>
</dbReference>
<proteinExistence type="predicted"/>
<keyword evidence="2" id="KW-1185">Reference proteome</keyword>
<dbReference type="AlphaFoldDB" id="A0AAN8IZK6"/>
<dbReference type="EMBL" id="JAZGQO010000018">
    <property type="protein sequence ID" value="KAK6168139.1"/>
    <property type="molecule type" value="Genomic_DNA"/>
</dbReference>
<evidence type="ECO:0000313" key="2">
    <source>
        <dbReference type="Proteomes" id="UP001347796"/>
    </source>
</evidence>
<evidence type="ECO:0000313" key="1">
    <source>
        <dbReference type="EMBL" id="KAK6168139.1"/>
    </source>
</evidence>
<reference evidence="1 2" key="1">
    <citation type="submission" date="2024-01" db="EMBL/GenBank/DDBJ databases">
        <title>The genome of the rayed Mediterranean limpet Patella caerulea (Linnaeus, 1758).</title>
        <authorList>
            <person name="Anh-Thu Weber A."/>
            <person name="Halstead-Nussloch G."/>
        </authorList>
    </citation>
    <scope>NUCLEOTIDE SEQUENCE [LARGE SCALE GENOMIC DNA]</scope>
    <source>
        <strain evidence="1">AATW-2023a</strain>
        <tissue evidence="1">Whole specimen</tissue>
    </source>
</reference>
<accession>A0AAN8IZK6</accession>
<sequence>MTDFKDSPRWKEIFEGDGHFKINSLCTLLEYSGLNVFDSYQKDDDSSRFSIISPMTKKDNTILNFFFNKQLPNNIFKYLGATIQNQLFLRKYDHRAVSRELALGAKTRNSLVAVNFDENYYVGFILWFYKVKTRDLAFIDWWGLALLNVEKGWWKVEKSLHFASIVSTSCLSRPLLYIHDIDKELTVLNLKESWF</sequence>
<name>A0AAN8IZK6_PATCE</name>
<protein>
    <submittedName>
        <fullName evidence="1">Uncharacterized protein</fullName>
    </submittedName>
</protein>
<organism evidence="1 2">
    <name type="scientific">Patella caerulea</name>
    <name type="common">Rayed Mediterranean limpet</name>
    <dbReference type="NCBI Taxonomy" id="87958"/>
    <lineage>
        <taxon>Eukaryota</taxon>
        <taxon>Metazoa</taxon>
        <taxon>Spiralia</taxon>
        <taxon>Lophotrochozoa</taxon>
        <taxon>Mollusca</taxon>
        <taxon>Gastropoda</taxon>
        <taxon>Patellogastropoda</taxon>
        <taxon>Patelloidea</taxon>
        <taxon>Patellidae</taxon>
        <taxon>Patella</taxon>
    </lineage>
</organism>